<dbReference type="InterPro" id="IPR011962">
    <property type="entry name" value="dCTP_deaminase"/>
</dbReference>
<reference evidence="3" key="1">
    <citation type="journal article" date="2020" name="J. Eukaryot. Microbiol.">
        <title>De novo Sequencing, Assembly and Annotation of the Transcriptome for the Free-Living Testate Amoeba Arcella intermedia.</title>
        <authorList>
            <person name="Ribeiro G.M."/>
            <person name="Porfirio-Sousa A.L."/>
            <person name="Maurer-Alcala X.X."/>
            <person name="Katz L.A."/>
            <person name="Lahr D.J.G."/>
        </authorList>
    </citation>
    <scope>NUCLEOTIDE SEQUENCE</scope>
</reference>
<dbReference type="EMBL" id="GIBP01008986">
    <property type="protein sequence ID" value="NDV37955.1"/>
    <property type="molecule type" value="Transcribed_RNA"/>
</dbReference>
<dbReference type="NCBIfam" id="TIGR02274">
    <property type="entry name" value="dCTP_deam"/>
    <property type="match status" value="1"/>
</dbReference>
<accession>A0A6B2LLZ2</accession>
<dbReference type="AlphaFoldDB" id="A0A6B2LLZ2"/>
<dbReference type="SUPFAM" id="SSF51283">
    <property type="entry name" value="dUTPase-like"/>
    <property type="match status" value="1"/>
</dbReference>
<evidence type="ECO:0000256" key="1">
    <source>
        <dbReference type="ARBA" id="ARBA00022801"/>
    </source>
</evidence>
<dbReference type="Pfam" id="PF22769">
    <property type="entry name" value="DCD"/>
    <property type="match status" value="1"/>
</dbReference>
<dbReference type="Gene3D" id="2.70.40.10">
    <property type="match status" value="1"/>
</dbReference>
<dbReference type="InterPro" id="IPR033704">
    <property type="entry name" value="dUTPase_trimeric"/>
</dbReference>
<proteinExistence type="predicted"/>
<dbReference type="GO" id="GO:0008829">
    <property type="term" value="F:dCTP deaminase activity"/>
    <property type="evidence" value="ECO:0007669"/>
    <property type="project" value="InterPro"/>
</dbReference>
<keyword evidence="2" id="KW-0546">Nucleotide metabolism</keyword>
<dbReference type="PANTHER" id="PTHR42680">
    <property type="entry name" value="DCTP DEAMINASE"/>
    <property type="match status" value="1"/>
</dbReference>
<dbReference type="PANTHER" id="PTHR42680:SF3">
    <property type="entry name" value="DCTP DEAMINASE"/>
    <property type="match status" value="1"/>
</dbReference>
<dbReference type="CDD" id="cd07557">
    <property type="entry name" value="trimeric_dUTPase"/>
    <property type="match status" value="1"/>
</dbReference>
<protein>
    <submittedName>
        <fullName evidence="3">Uncharacterized protein</fullName>
    </submittedName>
</protein>
<evidence type="ECO:0000256" key="2">
    <source>
        <dbReference type="ARBA" id="ARBA00023080"/>
    </source>
</evidence>
<organism evidence="3">
    <name type="scientific">Arcella intermedia</name>
    <dbReference type="NCBI Taxonomy" id="1963864"/>
    <lineage>
        <taxon>Eukaryota</taxon>
        <taxon>Amoebozoa</taxon>
        <taxon>Tubulinea</taxon>
        <taxon>Elardia</taxon>
        <taxon>Arcellinida</taxon>
        <taxon>Sphaerothecina</taxon>
        <taxon>Arcellidae</taxon>
        <taxon>Arcella</taxon>
    </lineage>
</organism>
<keyword evidence="1" id="KW-0378">Hydrolase</keyword>
<sequence length="173" mass="19104">MSVLSGNEILKAIEEGEIKITPFDPKSVGCASVDLTLSNEFRFFKRGQTVIPVKEETDFKEMTEKMVLKEGETFLLLPGTACLGCTVETINLSPRLCGLLEGRSRFARLGLFVHITAGFMAPGINNRQVLEIYNASNHALELCPGTKICQFVFMKMCGEGNYNGKFQGDKNVL</sequence>
<dbReference type="GO" id="GO:0006229">
    <property type="term" value="P:dUTP biosynthetic process"/>
    <property type="evidence" value="ECO:0007669"/>
    <property type="project" value="InterPro"/>
</dbReference>
<name>A0A6B2LLZ2_9EUKA</name>
<evidence type="ECO:0000313" key="3">
    <source>
        <dbReference type="EMBL" id="NDV37955.1"/>
    </source>
</evidence>
<dbReference type="InterPro" id="IPR036157">
    <property type="entry name" value="dUTPase-like_sf"/>
</dbReference>